<evidence type="ECO:0000313" key="8">
    <source>
        <dbReference type="Proteomes" id="UP000184600"/>
    </source>
</evidence>
<evidence type="ECO:0000256" key="2">
    <source>
        <dbReference type="ARBA" id="ARBA00022801"/>
    </source>
</evidence>
<dbReference type="PROSITE" id="PS51910">
    <property type="entry name" value="GH18_2"/>
    <property type="match status" value="1"/>
</dbReference>
<proteinExistence type="inferred from homology"/>
<gene>
    <name evidence="7" type="ORF">VQ7734_02420</name>
</gene>
<accession>A0A1M7YVQ4</accession>
<dbReference type="EMBL" id="FRFG01000027">
    <property type="protein sequence ID" value="SHO56651.1"/>
    <property type="molecule type" value="Genomic_DNA"/>
</dbReference>
<dbReference type="InterPro" id="IPR001223">
    <property type="entry name" value="Glyco_hydro18_cat"/>
</dbReference>
<dbReference type="SUPFAM" id="SSF51445">
    <property type="entry name" value="(Trans)glycosidases"/>
    <property type="match status" value="1"/>
</dbReference>
<evidence type="ECO:0000256" key="4">
    <source>
        <dbReference type="RuleBase" id="RU000489"/>
    </source>
</evidence>
<dbReference type="AlphaFoldDB" id="A0A1M7YVQ4"/>
<evidence type="ECO:0000256" key="1">
    <source>
        <dbReference type="ARBA" id="ARBA00012729"/>
    </source>
</evidence>
<dbReference type="PANTHER" id="PTHR45708:SF49">
    <property type="entry name" value="ENDOCHITINASE"/>
    <property type="match status" value="1"/>
</dbReference>
<dbReference type="PANTHER" id="PTHR45708">
    <property type="entry name" value="ENDOCHITINASE"/>
    <property type="match status" value="1"/>
</dbReference>
<dbReference type="Pfam" id="PF00704">
    <property type="entry name" value="Glyco_hydro_18"/>
    <property type="match status" value="1"/>
</dbReference>
<feature type="domain" description="GH18" evidence="6">
    <location>
        <begin position="14"/>
        <end position="301"/>
    </location>
</feature>
<evidence type="ECO:0000256" key="3">
    <source>
        <dbReference type="ARBA" id="ARBA00023295"/>
    </source>
</evidence>
<dbReference type="InterPro" id="IPR050542">
    <property type="entry name" value="Glycosyl_Hydrlase18_Chitinase"/>
</dbReference>
<reference evidence="8" key="1">
    <citation type="submission" date="2016-12" db="EMBL/GenBank/DDBJ databases">
        <authorList>
            <person name="Rodrigo-Torres L."/>
            <person name="Arahal R.D."/>
            <person name="Lucena T."/>
        </authorList>
    </citation>
    <scope>NUCLEOTIDE SEQUENCE [LARGE SCALE GENOMIC DNA]</scope>
</reference>
<dbReference type="GO" id="GO:0005975">
    <property type="term" value="P:carbohydrate metabolic process"/>
    <property type="evidence" value="ECO:0007669"/>
    <property type="project" value="InterPro"/>
</dbReference>
<comment type="similarity">
    <text evidence="5">Belongs to the glycosyl hydrolase 18 family.</text>
</comment>
<dbReference type="InterPro" id="IPR001579">
    <property type="entry name" value="Glyco_hydro_18_chit_AS"/>
</dbReference>
<dbReference type="RefSeq" id="WP_073582849.1">
    <property type="nucleotide sequence ID" value="NZ_AP024898.1"/>
</dbReference>
<dbReference type="Gene3D" id="3.20.20.80">
    <property type="entry name" value="Glycosidases"/>
    <property type="match status" value="1"/>
</dbReference>
<evidence type="ECO:0000259" key="6">
    <source>
        <dbReference type="PROSITE" id="PS51910"/>
    </source>
</evidence>
<dbReference type="GO" id="GO:0008061">
    <property type="term" value="F:chitin binding"/>
    <property type="evidence" value="ECO:0007669"/>
    <property type="project" value="InterPro"/>
</dbReference>
<dbReference type="EC" id="3.2.1.14" evidence="1"/>
<name>A0A1M7YVQ4_9VIBR</name>
<dbReference type="STRING" id="1117707.VQ7734_02420"/>
<evidence type="ECO:0000313" key="7">
    <source>
        <dbReference type="EMBL" id="SHO56651.1"/>
    </source>
</evidence>
<keyword evidence="3 4" id="KW-0326">Glycosidase</keyword>
<protein>
    <recommendedName>
        <fullName evidence="1">chitinase</fullName>
        <ecNumber evidence="1">3.2.1.14</ecNumber>
    </recommendedName>
</protein>
<dbReference type="GO" id="GO:0008843">
    <property type="term" value="F:endochitinase activity"/>
    <property type="evidence" value="ECO:0007669"/>
    <property type="project" value="UniProtKB-EC"/>
</dbReference>
<dbReference type="InterPro" id="IPR017853">
    <property type="entry name" value="GH"/>
</dbReference>
<dbReference type="Proteomes" id="UP000184600">
    <property type="component" value="Unassembled WGS sequence"/>
</dbReference>
<sequence length="309" mass="33588">MNQLNRKVRHWPRIAMVGYIDCSSTGAVQAITKEEVQSYNVIIFGFTDTNGDGMSLQNTISRIQGMESEGTLNLVSIGGAAFKPTKLSARDVAENLMRTVRQLNLDGVDLDIEDPHIEISYIEELAQHLRKACDAEGHLLTCAPILAGDNQKPTLNTPNGGPSWLPLYGAEVKLFDAINVQAYNSGSSFTYQDPVTGESVSEASPDIVCAGYTALQSRGDINPGTKIVMGIPCNAMSANQASNCWQPEIPAQQTAEQLVANVNYIVDGDYQINPEMFGGLMTWSITNDAYFSEPRGYFSQQVAAKVLPL</sequence>
<dbReference type="SMART" id="SM00636">
    <property type="entry name" value="Glyco_18"/>
    <property type="match status" value="1"/>
</dbReference>
<dbReference type="PROSITE" id="PS01095">
    <property type="entry name" value="GH18_1"/>
    <property type="match status" value="1"/>
</dbReference>
<organism evidence="7 8">
    <name type="scientific">Vibrio quintilis</name>
    <dbReference type="NCBI Taxonomy" id="1117707"/>
    <lineage>
        <taxon>Bacteria</taxon>
        <taxon>Pseudomonadati</taxon>
        <taxon>Pseudomonadota</taxon>
        <taxon>Gammaproteobacteria</taxon>
        <taxon>Vibrionales</taxon>
        <taxon>Vibrionaceae</taxon>
        <taxon>Vibrio</taxon>
    </lineage>
</organism>
<dbReference type="OrthoDB" id="315328at2"/>
<keyword evidence="2 4" id="KW-0378">Hydrolase</keyword>
<keyword evidence="8" id="KW-1185">Reference proteome</keyword>
<evidence type="ECO:0000256" key="5">
    <source>
        <dbReference type="RuleBase" id="RU004453"/>
    </source>
</evidence>
<dbReference type="InterPro" id="IPR011583">
    <property type="entry name" value="Chitinase_II/V-like_cat"/>
</dbReference>